<dbReference type="GO" id="GO:0003700">
    <property type="term" value="F:DNA-binding transcription factor activity"/>
    <property type="evidence" value="ECO:0007669"/>
    <property type="project" value="InterPro"/>
</dbReference>
<keyword evidence="3" id="KW-0238">DNA-binding</keyword>
<keyword evidence="4" id="KW-0804">Transcription</keyword>
<proteinExistence type="inferred from homology"/>
<evidence type="ECO:0000313" key="6">
    <source>
        <dbReference type="EMBL" id="SUA93423.1"/>
    </source>
</evidence>
<dbReference type="InterPro" id="IPR036388">
    <property type="entry name" value="WH-like_DNA-bd_sf"/>
</dbReference>
<reference evidence="6 7" key="1">
    <citation type="submission" date="2018-06" db="EMBL/GenBank/DDBJ databases">
        <authorList>
            <consortium name="Pathogen Informatics"/>
            <person name="Doyle S."/>
        </authorList>
    </citation>
    <scope>NUCLEOTIDE SEQUENCE [LARGE SCALE GENOMIC DNA]</scope>
    <source>
        <strain evidence="6 7">NCTC13159</strain>
    </source>
</reference>
<evidence type="ECO:0000313" key="7">
    <source>
        <dbReference type="Proteomes" id="UP000254589"/>
    </source>
</evidence>
<evidence type="ECO:0000256" key="3">
    <source>
        <dbReference type="ARBA" id="ARBA00023125"/>
    </source>
</evidence>
<dbReference type="GO" id="GO:0043565">
    <property type="term" value="F:sequence-specific DNA binding"/>
    <property type="evidence" value="ECO:0007669"/>
    <property type="project" value="TreeGrafter"/>
</dbReference>
<comment type="caution">
    <text evidence="6">The sequence shown here is derived from an EMBL/GenBank/DDBJ whole genome shotgun (WGS) entry which is preliminary data.</text>
</comment>
<dbReference type="InterPro" id="IPR005119">
    <property type="entry name" value="LysR_subst-bd"/>
</dbReference>
<evidence type="ECO:0000256" key="1">
    <source>
        <dbReference type="ARBA" id="ARBA00009437"/>
    </source>
</evidence>
<dbReference type="InterPro" id="IPR036390">
    <property type="entry name" value="WH_DNA-bd_sf"/>
</dbReference>
<comment type="similarity">
    <text evidence="1">Belongs to the LysR transcriptional regulatory family.</text>
</comment>
<sequence length="320" mass="34879">MGQFSARDSWNKIAEIQLSAIHFCMAANLSWDLYRTFLAALTEGSLSGAARALGITQPTAGRHIATLEAALGQTLFTRSQTGLLPTDAAQALRTHAQAMQHTALAFERAAASQGDGINGVVRVSASEVVGVEVLPPILTALRRTHPQLTIELVPTNRIQDLLHREVDIAVRMAVPQQEALIARRVGSIDVGLHARDDYLARYGMPSTLADLAHHTLIGFDRMTPFLRDATRGSTVWTRDAFAFRADSDLAQLAMIRAGYGIGGCQVPLARRDARLTRVLPAAFRFKLATWVTMHEDLRANPRCKITFDALVAGLTAYMAE</sequence>
<dbReference type="InterPro" id="IPR000847">
    <property type="entry name" value="LysR_HTH_N"/>
</dbReference>
<dbReference type="PANTHER" id="PTHR30537:SF3">
    <property type="entry name" value="TRANSCRIPTIONAL REGULATORY PROTEIN"/>
    <property type="match status" value="1"/>
</dbReference>
<dbReference type="PRINTS" id="PR00039">
    <property type="entry name" value="HTHLYSR"/>
</dbReference>
<dbReference type="Gene3D" id="1.10.10.10">
    <property type="entry name" value="Winged helix-like DNA-binding domain superfamily/Winged helix DNA-binding domain"/>
    <property type="match status" value="1"/>
</dbReference>
<dbReference type="PANTHER" id="PTHR30537">
    <property type="entry name" value="HTH-TYPE TRANSCRIPTIONAL REGULATOR"/>
    <property type="match status" value="1"/>
</dbReference>
<dbReference type="Pfam" id="PF03466">
    <property type="entry name" value="LysR_substrate"/>
    <property type="match status" value="1"/>
</dbReference>
<dbReference type="SUPFAM" id="SSF46785">
    <property type="entry name" value="Winged helix' DNA-binding domain"/>
    <property type="match status" value="1"/>
</dbReference>
<accession>A0AAJ4ZHI0</accession>
<evidence type="ECO:0000259" key="5">
    <source>
        <dbReference type="PROSITE" id="PS50931"/>
    </source>
</evidence>
<organism evidence="6 7">
    <name type="scientific">Pandoraea pulmonicola</name>
    <dbReference type="NCBI Taxonomy" id="93221"/>
    <lineage>
        <taxon>Bacteria</taxon>
        <taxon>Pseudomonadati</taxon>
        <taxon>Pseudomonadota</taxon>
        <taxon>Betaproteobacteria</taxon>
        <taxon>Burkholderiales</taxon>
        <taxon>Burkholderiaceae</taxon>
        <taxon>Pandoraea</taxon>
    </lineage>
</organism>
<dbReference type="GO" id="GO:0006351">
    <property type="term" value="P:DNA-templated transcription"/>
    <property type="evidence" value="ECO:0007669"/>
    <property type="project" value="TreeGrafter"/>
</dbReference>
<dbReference type="EMBL" id="UGSJ01000001">
    <property type="protein sequence ID" value="SUA93423.1"/>
    <property type="molecule type" value="Genomic_DNA"/>
</dbReference>
<dbReference type="Gene3D" id="3.40.190.290">
    <property type="match status" value="1"/>
</dbReference>
<dbReference type="Proteomes" id="UP000254589">
    <property type="component" value="Unassembled WGS sequence"/>
</dbReference>
<gene>
    <name evidence="6" type="primary">cysL_7</name>
    <name evidence="6" type="ORF">NCTC13159_04984</name>
</gene>
<dbReference type="Pfam" id="PF00126">
    <property type="entry name" value="HTH_1"/>
    <property type="match status" value="1"/>
</dbReference>
<dbReference type="PROSITE" id="PS50931">
    <property type="entry name" value="HTH_LYSR"/>
    <property type="match status" value="1"/>
</dbReference>
<name>A0AAJ4ZHI0_PANPU</name>
<protein>
    <submittedName>
        <fullName evidence="6">CysJI operon transcriptional activator</fullName>
    </submittedName>
</protein>
<feature type="domain" description="HTH lysR-type" evidence="5">
    <location>
        <begin position="29"/>
        <end position="86"/>
    </location>
</feature>
<dbReference type="AlphaFoldDB" id="A0AAJ4ZHI0"/>
<dbReference type="SUPFAM" id="SSF53850">
    <property type="entry name" value="Periplasmic binding protein-like II"/>
    <property type="match status" value="1"/>
</dbReference>
<keyword evidence="2" id="KW-0805">Transcription regulation</keyword>
<dbReference type="InterPro" id="IPR058163">
    <property type="entry name" value="LysR-type_TF_proteobact-type"/>
</dbReference>
<evidence type="ECO:0000256" key="2">
    <source>
        <dbReference type="ARBA" id="ARBA00023015"/>
    </source>
</evidence>
<evidence type="ECO:0000256" key="4">
    <source>
        <dbReference type="ARBA" id="ARBA00023163"/>
    </source>
</evidence>